<name>A0A557PHA5_9VIBR</name>
<comment type="function">
    <text evidence="5">Acetylates the N-terminal alanine of ribosomal protein bS18.</text>
</comment>
<sequence length="165" mass="18933">MTDNLRITPLQTEHLDAVWQIEKVAHSHPWSESMIRDLSHQNSANSSKYQFALWADEQLVGYLYSQNIVGEVTLLTIAVDPRQQGKGYGRALIEYLIEHSENANAESIWLEVRESNRGAYHLYESLGFNEIDRRVNYYPATKSSNGKEDAIIMNLILDDDFNPFA</sequence>
<dbReference type="PANTHER" id="PTHR43420:SF51">
    <property type="entry name" value="PEPTIDYL-LYSINE N-ACETYLTRANSFERASE YIAC"/>
    <property type="match status" value="1"/>
</dbReference>
<dbReference type="OrthoDB" id="9796919at2"/>
<feature type="binding site" evidence="5">
    <location>
        <position position="116"/>
    </location>
    <ligand>
        <name>acetyl-CoA</name>
        <dbReference type="ChEBI" id="CHEBI:57288"/>
    </ligand>
</feature>
<gene>
    <name evidence="5 7" type="primary">rimI</name>
    <name evidence="7" type="ORF">FOF44_00825</name>
</gene>
<dbReference type="InterPro" id="IPR050680">
    <property type="entry name" value="YpeA/RimI_acetyltransf"/>
</dbReference>
<protein>
    <recommendedName>
        <fullName evidence="5">[Ribosomal protein bS18]-alanine N-acetyltransferase</fullName>
        <ecNumber evidence="5">2.3.1.266</ecNumber>
    </recommendedName>
</protein>
<feature type="domain" description="N-acetyltransferase" evidence="6">
    <location>
        <begin position="5"/>
        <end position="158"/>
    </location>
</feature>
<dbReference type="Proteomes" id="UP000319828">
    <property type="component" value="Unassembled WGS sequence"/>
</dbReference>
<evidence type="ECO:0000256" key="2">
    <source>
        <dbReference type="ARBA" id="ARBA00022490"/>
    </source>
</evidence>
<dbReference type="PROSITE" id="PS51186">
    <property type="entry name" value="GNAT"/>
    <property type="match status" value="1"/>
</dbReference>
<dbReference type="Gene3D" id="3.40.630.30">
    <property type="match status" value="1"/>
</dbReference>
<dbReference type="EC" id="2.3.1.266" evidence="5"/>
<dbReference type="EMBL" id="VMKJ01000001">
    <property type="protein sequence ID" value="TVO40034.1"/>
    <property type="molecule type" value="Genomic_DNA"/>
</dbReference>
<dbReference type="RefSeq" id="WP_144229777.1">
    <property type="nucleotide sequence ID" value="NZ_CANNCB010000004.1"/>
</dbReference>
<dbReference type="GO" id="GO:0005737">
    <property type="term" value="C:cytoplasm"/>
    <property type="evidence" value="ECO:0007669"/>
    <property type="project" value="UniProtKB-SubCell"/>
</dbReference>
<feature type="binding site" evidence="5">
    <location>
        <begin position="77"/>
        <end position="79"/>
    </location>
    <ligand>
        <name>acetyl-CoA</name>
        <dbReference type="ChEBI" id="CHEBI:57288"/>
    </ligand>
</feature>
<evidence type="ECO:0000259" key="6">
    <source>
        <dbReference type="PROSITE" id="PS51186"/>
    </source>
</evidence>
<dbReference type="CDD" id="cd04301">
    <property type="entry name" value="NAT_SF"/>
    <property type="match status" value="1"/>
</dbReference>
<evidence type="ECO:0000256" key="1">
    <source>
        <dbReference type="ARBA" id="ARBA00005395"/>
    </source>
</evidence>
<evidence type="ECO:0000313" key="7">
    <source>
        <dbReference type="EMBL" id="TVO40034.1"/>
    </source>
</evidence>
<proteinExistence type="inferred from homology"/>
<dbReference type="SUPFAM" id="SSF55729">
    <property type="entry name" value="Acyl-CoA N-acyltransferases (Nat)"/>
    <property type="match status" value="1"/>
</dbReference>
<organism evidence="7 8">
    <name type="scientific">Vibrio algivorus</name>
    <dbReference type="NCBI Taxonomy" id="1667024"/>
    <lineage>
        <taxon>Bacteria</taxon>
        <taxon>Pseudomonadati</taxon>
        <taxon>Pseudomonadota</taxon>
        <taxon>Gammaproteobacteria</taxon>
        <taxon>Vibrionales</taxon>
        <taxon>Vibrionaceae</taxon>
        <taxon>Vibrio</taxon>
    </lineage>
</organism>
<reference evidence="7 8" key="1">
    <citation type="submission" date="2019-07" db="EMBL/GenBank/DDBJ databases">
        <title>The draft genome sequence of Vibrio algivorus M1486.</title>
        <authorList>
            <person name="Meng X."/>
        </authorList>
    </citation>
    <scope>NUCLEOTIDE SEQUENCE [LARGE SCALE GENOMIC DNA]</scope>
    <source>
        <strain evidence="7 8">M1486</strain>
    </source>
</reference>
<dbReference type="InterPro" id="IPR016181">
    <property type="entry name" value="Acyl_CoA_acyltransferase"/>
</dbReference>
<comment type="subcellular location">
    <subcellularLocation>
        <location evidence="5">Cytoplasm</location>
    </subcellularLocation>
</comment>
<evidence type="ECO:0000313" key="8">
    <source>
        <dbReference type="Proteomes" id="UP000319828"/>
    </source>
</evidence>
<keyword evidence="3 5" id="KW-0808">Transferase</keyword>
<keyword evidence="2 5" id="KW-0963">Cytoplasm</keyword>
<accession>A0A557PHA5</accession>
<dbReference type="Pfam" id="PF00583">
    <property type="entry name" value="Acetyltransf_1"/>
    <property type="match status" value="1"/>
</dbReference>
<dbReference type="AlphaFoldDB" id="A0A557PHA5"/>
<dbReference type="NCBIfam" id="TIGR01575">
    <property type="entry name" value="rimI"/>
    <property type="match status" value="1"/>
</dbReference>
<keyword evidence="4 5" id="KW-0012">Acyltransferase</keyword>
<dbReference type="InterPro" id="IPR000182">
    <property type="entry name" value="GNAT_dom"/>
</dbReference>
<dbReference type="GO" id="GO:0008999">
    <property type="term" value="F:protein-N-terminal-alanine acetyltransferase activity"/>
    <property type="evidence" value="ECO:0007669"/>
    <property type="project" value="UniProtKB-UniRule"/>
</dbReference>
<evidence type="ECO:0000256" key="3">
    <source>
        <dbReference type="ARBA" id="ARBA00022679"/>
    </source>
</evidence>
<dbReference type="PANTHER" id="PTHR43420">
    <property type="entry name" value="ACETYLTRANSFERASE"/>
    <property type="match status" value="1"/>
</dbReference>
<dbReference type="InterPro" id="IPR043690">
    <property type="entry name" value="RimI"/>
</dbReference>
<evidence type="ECO:0000256" key="5">
    <source>
        <dbReference type="HAMAP-Rule" id="MF_02210"/>
    </source>
</evidence>
<comment type="similarity">
    <text evidence="1 5">Belongs to the acetyltransferase family. RimI subfamily.</text>
</comment>
<comment type="caution">
    <text evidence="5">Lacks conserved residue(s) required for the propagation of feature annotation.</text>
</comment>
<dbReference type="InterPro" id="IPR006464">
    <property type="entry name" value="AcTrfase_RimI/Ard1"/>
</dbReference>
<feature type="active site" description="Proton acceptor" evidence="5">
    <location>
        <position position="111"/>
    </location>
</feature>
<dbReference type="HAMAP" id="MF_02210">
    <property type="entry name" value="RimI"/>
    <property type="match status" value="1"/>
</dbReference>
<evidence type="ECO:0000256" key="4">
    <source>
        <dbReference type="ARBA" id="ARBA00023315"/>
    </source>
</evidence>
<comment type="caution">
    <text evidence="7">The sequence shown here is derived from an EMBL/GenBank/DDBJ whole genome shotgun (WGS) entry which is preliminary data.</text>
</comment>
<comment type="catalytic activity">
    <reaction evidence="5">
        <text>N-terminal L-alanyl-[ribosomal protein bS18] + acetyl-CoA = N-terminal N(alpha)-acetyl-L-alanyl-[ribosomal protein bS18] + CoA + H(+)</text>
        <dbReference type="Rhea" id="RHEA:43756"/>
        <dbReference type="Rhea" id="RHEA-COMP:10676"/>
        <dbReference type="Rhea" id="RHEA-COMP:10677"/>
        <dbReference type="ChEBI" id="CHEBI:15378"/>
        <dbReference type="ChEBI" id="CHEBI:57287"/>
        <dbReference type="ChEBI" id="CHEBI:57288"/>
        <dbReference type="ChEBI" id="CHEBI:64718"/>
        <dbReference type="ChEBI" id="CHEBI:83683"/>
        <dbReference type="EC" id="2.3.1.266"/>
    </reaction>
</comment>
<feature type="active site" description="Proton donor" evidence="5">
    <location>
        <position position="123"/>
    </location>
</feature>